<gene>
    <name evidence="1" type="ORF">CVT23_01345</name>
</gene>
<name>A0A2M9G6M4_9PROT</name>
<proteinExistence type="predicted"/>
<evidence type="ECO:0000313" key="2">
    <source>
        <dbReference type="Proteomes" id="UP000229498"/>
    </source>
</evidence>
<dbReference type="InterPro" id="IPR038299">
    <property type="entry name" value="DAO_C_sf"/>
</dbReference>
<dbReference type="RefSeq" id="WP_109793779.1">
    <property type="nucleotide sequence ID" value="NZ_PHIG01000005.1"/>
</dbReference>
<organism evidence="1 2">
    <name type="scientific">Minwuia thermotolerans</name>
    <dbReference type="NCBI Taxonomy" id="2056226"/>
    <lineage>
        <taxon>Bacteria</taxon>
        <taxon>Pseudomonadati</taxon>
        <taxon>Pseudomonadota</taxon>
        <taxon>Alphaproteobacteria</taxon>
        <taxon>Minwuiales</taxon>
        <taxon>Minwuiaceae</taxon>
        <taxon>Minwuia</taxon>
    </lineage>
</organism>
<reference evidence="1 2" key="1">
    <citation type="submission" date="2017-11" db="EMBL/GenBank/DDBJ databases">
        <title>Draft genome sequence of Rhizobiales bacterium SY3-13.</title>
        <authorList>
            <person name="Sun C."/>
        </authorList>
    </citation>
    <scope>NUCLEOTIDE SEQUENCE [LARGE SCALE GENOMIC DNA]</scope>
    <source>
        <strain evidence="1 2">SY3-13</strain>
    </source>
</reference>
<dbReference type="AlphaFoldDB" id="A0A2M9G6M4"/>
<dbReference type="EMBL" id="PHIG01000005">
    <property type="protein sequence ID" value="PJK31353.1"/>
    <property type="molecule type" value="Genomic_DNA"/>
</dbReference>
<comment type="caution">
    <text evidence="1">The sequence shown here is derived from an EMBL/GenBank/DDBJ whole genome shotgun (WGS) entry which is preliminary data.</text>
</comment>
<dbReference type="Gene3D" id="1.10.8.870">
    <property type="entry name" value="Alpha-glycerophosphate oxidase, cap domain"/>
    <property type="match status" value="1"/>
</dbReference>
<keyword evidence="2" id="KW-1185">Reference proteome</keyword>
<sequence length="409" mass="45962">MAEHFFAIGFRGIAAAWVARRVALMEKGGVWAADRDIVTGMGLPSSRDLLYPDRPAAQGERSDAEILDDIRHLAPHLVRPVRLVTLGALRKKFFGLWLTRDVEKYGKTVNLTEHQAGRPLCEIARRAALRVQMERVHFVDAPRLTVALARDFTAREGTLAREGSISASYTLTDDQQDRGETFRPRVQTVLKRTYREDFAYSLPCPDNVSVLVLPLDQDTLLLEREVGDLSVEEAFGQLEHTFEMHFDLELKQEHVIWANVIDDPADFSCIQHLRQDDSVLARLGDIFAQHGVGDAHEKAGLADGRIEENYGVFANQIAANYSHIDAAYIRALVARHGPLTPDVLGPTHRESDLGEDFGGGLRAREAKWMLEQEFARTAEDIAWRRGRFALHGADVDRLQRWMDRGAPLG</sequence>
<dbReference type="Proteomes" id="UP000229498">
    <property type="component" value="Unassembled WGS sequence"/>
</dbReference>
<evidence type="ECO:0000313" key="1">
    <source>
        <dbReference type="EMBL" id="PJK31353.1"/>
    </source>
</evidence>
<accession>A0A2M9G6M4</accession>
<protein>
    <submittedName>
        <fullName evidence="1">Uncharacterized protein</fullName>
    </submittedName>
</protein>